<name>A0A517NHI0_9BACT</name>
<comment type="similarity">
    <text evidence="1">Belongs to the sulfatase family.</text>
</comment>
<dbReference type="EMBL" id="CP036525">
    <property type="protein sequence ID" value="QDT06503.1"/>
    <property type="molecule type" value="Genomic_DNA"/>
</dbReference>
<evidence type="ECO:0000256" key="2">
    <source>
        <dbReference type="ARBA" id="ARBA00022801"/>
    </source>
</evidence>
<sequence length="559" mass="62418">MNRFAWTLWMGLALGAPILGAAILGAAILGTTAMAAERPNIVIVLVDDMGYSDVGCYGGEIETPNIDGLAENGLRFTQFYNSGRCCPTRASLMTGLHPHQVGIGHMTAPPGQPLGITGPYQGYLNNDCVTIAQVLKSSGYHTMMTGKWHLGIENKSEWPLQRGFDRFYGGLSGAFNYFQPGGDRGIMEGNEAVTTDKDFYATDTFTDKACQYISEAVEADGDQPFFLYLAYNAPHWPLNAKLEDFQKYKGKYTGGWDQLMKDRLAKQQQLGLFEADTFYASHEGPQWDSLGKRKRNDMDSIMAAYAGCIDSIDQNIGKLTRHLRRVKQYDNTLIFFLSDNGACQEGGMLGKGSAAMVKDPPLKTVDGVRLGQAWANACNTPFRLYKHFVHEGGACTPMIAHWPQGIPATRRGGFYRGAAYLPDFMATCIDLSGAEYPSDKPAVRGQSLVPVLHETDPETDPETELVVHQSPMYWEHEGNAAMRMGPWKLVRQYQQPWELYDLDADRTELNNLAEVRAEKRDEMVEMWEIWATKTGVAFPERFNMYEHLKQKKNPAKDDI</sequence>
<reference evidence="4 5" key="1">
    <citation type="submission" date="2019-02" db="EMBL/GenBank/DDBJ databases">
        <title>Deep-cultivation of Planctomycetes and their phenomic and genomic characterization uncovers novel biology.</title>
        <authorList>
            <person name="Wiegand S."/>
            <person name="Jogler M."/>
            <person name="Boedeker C."/>
            <person name="Pinto D."/>
            <person name="Vollmers J."/>
            <person name="Rivas-Marin E."/>
            <person name="Kohn T."/>
            <person name="Peeters S.H."/>
            <person name="Heuer A."/>
            <person name="Rast P."/>
            <person name="Oberbeckmann S."/>
            <person name="Bunk B."/>
            <person name="Jeske O."/>
            <person name="Meyerdierks A."/>
            <person name="Storesund J.E."/>
            <person name="Kallscheuer N."/>
            <person name="Luecker S."/>
            <person name="Lage O.M."/>
            <person name="Pohl T."/>
            <person name="Merkel B.J."/>
            <person name="Hornburger P."/>
            <person name="Mueller R.-W."/>
            <person name="Bruemmer F."/>
            <person name="Labrenz M."/>
            <person name="Spormann A.M."/>
            <person name="Op den Camp H."/>
            <person name="Overmann J."/>
            <person name="Amann R."/>
            <person name="Jetten M.S.M."/>
            <person name="Mascher T."/>
            <person name="Medema M.H."/>
            <person name="Devos D.P."/>
            <person name="Kaster A.-K."/>
            <person name="Ovreas L."/>
            <person name="Rohde M."/>
            <person name="Galperin M.Y."/>
            <person name="Jogler C."/>
        </authorList>
    </citation>
    <scope>NUCLEOTIDE SEQUENCE [LARGE SCALE GENOMIC DNA]</scope>
    <source>
        <strain evidence="4 5">K22_7</strain>
    </source>
</reference>
<keyword evidence="5" id="KW-1185">Reference proteome</keyword>
<organism evidence="4 5">
    <name type="scientific">Rubripirellula lacrimiformis</name>
    <dbReference type="NCBI Taxonomy" id="1930273"/>
    <lineage>
        <taxon>Bacteria</taxon>
        <taxon>Pseudomonadati</taxon>
        <taxon>Planctomycetota</taxon>
        <taxon>Planctomycetia</taxon>
        <taxon>Pirellulales</taxon>
        <taxon>Pirellulaceae</taxon>
        <taxon>Rubripirellula</taxon>
    </lineage>
</organism>
<dbReference type="InterPro" id="IPR050738">
    <property type="entry name" value="Sulfatase"/>
</dbReference>
<keyword evidence="2 4" id="KW-0378">Hydrolase</keyword>
<protein>
    <submittedName>
        <fullName evidence="4">Arylsulfatase</fullName>
        <ecNumber evidence="4">3.1.6.1</ecNumber>
    </submittedName>
</protein>
<dbReference type="EC" id="3.1.6.1" evidence="4"/>
<dbReference type="RefSeq" id="WP_246146079.1">
    <property type="nucleotide sequence ID" value="NZ_CP036525.1"/>
</dbReference>
<accession>A0A517NHI0</accession>
<dbReference type="AlphaFoldDB" id="A0A517NHI0"/>
<dbReference type="PANTHER" id="PTHR42693:SF53">
    <property type="entry name" value="ENDO-4-O-SULFATASE"/>
    <property type="match status" value="1"/>
</dbReference>
<dbReference type="FunFam" id="3.40.720.10:FF:000047">
    <property type="entry name" value="Arylsulfatase"/>
    <property type="match status" value="1"/>
</dbReference>
<dbReference type="Gene3D" id="3.40.720.10">
    <property type="entry name" value="Alkaline Phosphatase, subunit A"/>
    <property type="match status" value="1"/>
</dbReference>
<gene>
    <name evidence="4" type="primary">atsA_47</name>
    <name evidence="4" type="ORF">K227x_49130</name>
</gene>
<dbReference type="PANTHER" id="PTHR42693">
    <property type="entry name" value="ARYLSULFATASE FAMILY MEMBER"/>
    <property type="match status" value="1"/>
</dbReference>
<dbReference type="InterPro" id="IPR000917">
    <property type="entry name" value="Sulfatase_N"/>
</dbReference>
<feature type="domain" description="Sulfatase N-terminal" evidence="3">
    <location>
        <begin position="39"/>
        <end position="433"/>
    </location>
</feature>
<dbReference type="Pfam" id="PF00884">
    <property type="entry name" value="Sulfatase"/>
    <property type="match status" value="1"/>
</dbReference>
<dbReference type="InterPro" id="IPR017850">
    <property type="entry name" value="Alkaline_phosphatase_core_sf"/>
</dbReference>
<proteinExistence type="inferred from homology"/>
<dbReference type="CDD" id="cd16025">
    <property type="entry name" value="PAS_like"/>
    <property type="match status" value="1"/>
</dbReference>
<evidence type="ECO:0000313" key="4">
    <source>
        <dbReference type="EMBL" id="QDT06503.1"/>
    </source>
</evidence>
<dbReference type="GO" id="GO:0004065">
    <property type="term" value="F:arylsulfatase activity"/>
    <property type="evidence" value="ECO:0007669"/>
    <property type="project" value="UniProtKB-EC"/>
</dbReference>
<evidence type="ECO:0000259" key="3">
    <source>
        <dbReference type="Pfam" id="PF00884"/>
    </source>
</evidence>
<dbReference type="SUPFAM" id="SSF53649">
    <property type="entry name" value="Alkaline phosphatase-like"/>
    <property type="match status" value="1"/>
</dbReference>
<evidence type="ECO:0000256" key="1">
    <source>
        <dbReference type="ARBA" id="ARBA00008779"/>
    </source>
</evidence>
<dbReference type="KEGG" id="rlc:K227x_49130"/>
<dbReference type="Gene3D" id="3.30.1120.10">
    <property type="match status" value="1"/>
</dbReference>
<evidence type="ECO:0000313" key="5">
    <source>
        <dbReference type="Proteomes" id="UP000318538"/>
    </source>
</evidence>
<dbReference type="Proteomes" id="UP000318538">
    <property type="component" value="Chromosome"/>
</dbReference>